<proteinExistence type="inferred from homology"/>
<reference evidence="16" key="1">
    <citation type="journal article" date="2017" name="BMC Genomics">
        <title>Gapless genome assembly of Colletotrichum higginsianum reveals chromosome structure and association of transposable elements with secondary metabolite gene clusters.</title>
        <authorList>
            <person name="Dallery J.-F."/>
            <person name="Lapalu N."/>
            <person name="Zampounis A."/>
            <person name="Pigne S."/>
            <person name="Luyten I."/>
            <person name="Amselem J."/>
            <person name="Wittenberg A.H.J."/>
            <person name="Zhou S."/>
            <person name="de Queiroz M.V."/>
            <person name="Robin G.P."/>
            <person name="Auger A."/>
            <person name="Hainaut M."/>
            <person name="Henrissat B."/>
            <person name="Kim K.-T."/>
            <person name="Lee Y.-H."/>
            <person name="Lespinet O."/>
            <person name="Schwartz D.C."/>
            <person name="Thon M.R."/>
            <person name="O'Connell R.J."/>
        </authorList>
    </citation>
    <scope>NUCLEOTIDE SEQUENCE [LARGE SCALE GENOMIC DNA]</scope>
    <source>
        <strain evidence="16">IMI 349063</strain>
    </source>
</reference>
<dbReference type="Gene3D" id="3.40.50.1820">
    <property type="entry name" value="alpha/beta hydrolase"/>
    <property type="match status" value="1"/>
</dbReference>
<dbReference type="GO" id="GO:0046872">
    <property type="term" value="F:metal ion binding"/>
    <property type="evidence" value="ECO:0007669"/>
    <property type="project" value="UniProtKB-KW"/>
</dbReference>
<dbReference type="OrthoDB" id="407609at2759"/>
<protein>
    <submittedName>
        <fullName evidence="15">Lariat debranching enzyme domain-containing protein</fullName>
    </submittedName>
</protein>
<dbReference type="Proteomes" id="UP000092177">
    <property type="component" value="Unassembled WGS sequence"/>
</dbReference>
<feature type="compositionally biased region" description="Gly residues" evidence="13">
    <location>
        <begin position="951"/>
        <end position="961"/>
    </location>
</feature>
<comment type="caution">
    <text evidence="15">The sequence shown here is derived from an EMBL/GenBank/DDBJ whole genome shotgun (WGS) entry which is preliminary data.</text>
</comment>
<evidence type="ECO:0000259" key="14">
    <source>
        <dbReference type="SMART" id="SM01124"/>
    </source>
</evidence>
<dbReference type="InterPro" id="IPR029052">
    <property type="entry name" value="Metallo-depent_PP-like"/>
</dbReference>
<comment type="similarity">
    <text evidence="5">Belongs to the lariat debranching enzyme family.</text>
</comment>
<dbReference type="InterPro" id="IPR000073">
    <property type="entry name" value="AB_hydrolase_1"/>
</dbReference>
<keyword evidence="16" id="KW-1185">Reference proteome</keyword>
<evidence type="ECO:0000256" key="3">
    <source>
        <dbReference type="ARBA" id="ARBA00001954"/>
    </source>
</evidence>
<dbReference type="SMART" id="SM01124">
    <property type="entry name" value="DBR1"/>
    <property type="match status" value="1"/>
</dbReference>
<comment type="cofactor">
    <cofactor evidence="3">
        <name>Fe(2+)</name>
        <dbReference type="ChEBI" id="CHEBI:29033"/>
    </cofactor>
</comment>
<feature type="compositionally biased region" description="Pro residues" evidence="13">
    <location>
        <begin position="741"/>
        <end position="756"/>
    </location>
</feature>
<keyword evidence="9" id="KW-0862">Zinc</keyword>
<dbReference type="SUPFAM" id="SSF53474">
    <property type="entry name" value="alpha/beta-Hydrolases"/>
    <property type="match status" value="1"/>
</dbReference>
<dbReference type="PANTHER" id="PTHR12849:SF0">
    <property type="entry name" value="LARIAT DEBRANCHING ENZYME"/>
    <property type="match status" value="1"/>
</dbReference>
<keyword evidence="8" id="KW-0378">Hydrolase</keyword>
<dbReference type="GeneID" id="28869402"/>
<dbReference type="Pfam" id="PF12697">
    <property type="entry name" value="Abhydrolase_6"/>
    <property type="match status" value="1"/>
</dbReference>
<evidence type="ECO:0000256" key="5">
    <source>
        <dbReference type="ARBA" id="ARBA00006045"/>
    </source>
</evidence>
<keyword evidence="11" id="KW-0464">Manganese</keyword>
<keyword evidence="10" id="KW-0408">Iron</keyword>
<dbReference type="VEuPathDB" id="FungiDB:CH63R_10321"/>
<accession>A0A1B7Y2F0</accession>
<dbReference type="InterPro" id="IPR041816">
    <property type="entry name" value="Dbr1_N"/>
</dbReference>
<evidence type="ECO:0000256" key="6">
    <source>
        <dbReference type="ARBA" id="ARBA00022664"/>
    </source>
</evidence>
<feature type="region of interest" description="Disordered" evidence="13">
    <location>
        <begin position="636"/>
        <end position="657"/>
    </location>
</feature>
<dbReference type="InterPro" id="IPR007708">
    <property type="entry name" value="DBR1_C"/>
</dbReference>
<evidence type="ECO:0000256" key="9">
    <source>
        <dbReference type="ARBA" id="ARBA00022833"/>
    </source>
</evidence>
<evidence type="ECO:0000256" key="13">
    <source>
        <dbReference type="SAM" id="MobiDB-lite"/>
    </source>
</evidence>
<evidence type="ECO:0000256" key="7">
    <source>
        <dbReference type="ARBA" id="ARBA00022723"/>
    </source>
</evidence>
<evidence type="ECO:0000256" key="12">
    <source>
        <dbReference type="ARBA" id="ARBA00023242"/>
    </source>
</evidence>
<feature type="compositionally biased region" description="Basic residues" evidence="13">
    <location>
        <begin position="929"/>
        <end position="950"/>
    </location>
</feature>
<feature type="compositionally biased region" description="Low complexity" evidence="13">
    <location>
        <begin position="641"/>
        <end position="657"/>
    </location>
</feature>
<dbReference type="InterPro" id="IPR029058">
    <property type="entry name" value="AB_hydrolase_fold"/>
</dbReference>
<evidence type="ECO:0000256" key="4">
    <source>
        <dbReference type="ARBA" id="ARBA00004123"/>
    </source>
</evidence>
<dbReference type="KEGG" id="chig:CH63R_10321"/>
<dbReference type="Pfam" id="PF05011">
    <property type="entry name" value="DBR1"/>
    <property type="match status" value="1"/>
</dbReference>
<sequence length="961" mass="105740">MGLFDFKLTYQWLYWTAPTGKSPAVPEGLTRHWVETPSGKIEVLSNQGADPTTTKTPIFFVHGGMGSAWVWTEYMQYFAKHDIPCYAVSLRGHGNSWHPSYMRMVYLTTRQNLADDAIAAIKWVQERQGSEVLLVGHSSGGGLAQGILSAKQAHVRGLALLGAVPGFGSYGVYANWAMFDPWFAIRMLFHGWHPNSPLSHPFLVKQAFFGDQMPDSAILKFQKHVNRYESFLWPISMMRPFTTAASIVNSISGWGSSERIMVMAGTQDKMMTHGVMSKLAVFYRTAFTELVGSKKLDAKVDDIEPLSGEGGNDDKGSGVRLAWVPGAGHHLQNDMMWEVGGISHASQFCPENFAGAIGTSPNLRLTTTAEQTQAITDKMATQTFETNGVRIAVEGCGHGTLNAIYAAVAASCEARGWDGVDLLIIGGDFQAARNAADLTVMSVPAKYRELGDFWEYYAGHRTAPYLTVFAGGNHEAASHMWELFYGGWAAPNIYYLGAANVLRLGPLRIAGMSGIWKGFDYRKAHHERLPMGPDEIKSFYHVREVDVRKLLLLREQVDVGISHDWPRAIERWGEEKALWRMKPDFERESKDGTLGNVAAEYVCDRLRPPYWFSAHLHCKFAALKIYKDESAAATTTKDEAAPAQTAAAASVPPAREPVVALDNPDEIDLDGDEEVTDALAPAASANPDEIGLDDDDDDDDNGENKNGQTATSEKTTSKEESTAKTSVPEELRAQLPASFMRPPPQPKRTPGQPVPPTITNKQVNFLALDKCLPRRHFLQLLEVRPHNVPPASQPSPTRPFRLQYDPEWLAITRVFHSSLTIGDPSAQPSPDLGEEHYAPLIDAERRWVEENVVAHKDGGLDVPLNFAVTAPPHAEGEPESVPHQPFEYTSPQTAAFCAMLGLENLWDAGDEERMERRARGPPAGEFRGHRGGGRGFHRGGGRGGRGRGRGRGGGGRGRGWH</sequence>
<gene>
    <name evidence="15" type="ORF">CH63R_10321</name>
</gene>
<dbReference type="CDD" id="cd00844">
    <property type="entry name" value="MPP_Dbr1_N"/>
    <property type="match status" value="1"/>
</dbReference>
<dbReference type="Pfam" id="PF00149">
    <property type="entry name" value="Metallophos"/>
    <property type="match status" value="1"/>
</dbReference>
<name>A0A1B7Y2F0_COLHI</name>
<organism evidence="15 16">
    <name type="scientific">Colletotrichum higginsianum (strain IMI 349063)</name>
    <name type="common">Crucifer anthracnose fungus</name>
    <dbReference type="NCBI Taxonomy" id="759273"/>
    <lineage>
        <taxon>Eukaryota</taxon>
        <taxon>Fungi</taxon>
        <taxon>Dikarya</taxon>
        <taxon>Ascomycota</taxon>
        <taxon>Pezizomycotina</taxon>
        <taxon>Sordariomycetes</taxon>
        <taxon>Hypocreomycetidae</taxon>
        <taxon>Glomerellales</taxon>
        <taxon>Glomerellaceae</taxon>
        <taxon>Colletotrichum</taxon>
        <taxon>Colletotrichum destructivum species complex</taxon>
    </lineage>
</organism>
<dbReference type="SUPFAM" id="SSF56300">
    <property type="entry name" value="Metallo-dependent phosphatases"/>
    <property type="match status" value="1"/>
</dbReference>
<evidence type="ECO:0000256" key="8">
    <source>
        <dbReference type="ARBA" id="ARBA00022801"/>
    </source>
</evidence>
<dbReference type="GO" id="GO:0000398">
    <property type="term" value="P:mRNA splicing, via spliceosome"/>
    <property type="evidence" value="ECO:0007669"/>
    <property type="project" value="TreeGrafter"/>
</dbReference>
<feature type="domain" description="Lariat debranching enzyme C-terminal" evidence="14">
    <location>
        <begin position="754"/>
        <end position="906"/>
    </location>
</feature>
<dbReference type="PANTHER" id="PTHR12849">
    <property type="entry name" value="RNA LARIAT DEBRANCHING ENZYME"/>
    <property type="match status" value="1"/>
</dbReference>
<dbReference type="EMBL" id="LTAN01000007">
    <property type="protein sequence ID" value="OBR06201.1"/>
    <property type="molecule type" value="Genomic_DNA"/>
</dbReference>
<comment type="cofactor">
    <cofactor evidence="2">
        <name>Zn(2+)</name>
        <dbReference type="ChEBI" id="CHEBI:29105"/>
    </cofactor>
</comment>
<dbReference type="RefSeq" id="XP_018154719.1">
    <property type="nucleotide sequence ID" value="XM_018305295.1"/>
</dbReference>
<evidence type="ECO:0000256" key="11">
    <source>
        <dbReference type="ARBA" id="ARBA00023211"/>
    </source>
</evidence>
<feature type="compositionally biased region" description="Acidic residues" evidence="13">
    <location>
        <begin position="690"/>
        <end position="701"/>
    </location>
</feature>
<dbReference type="GO" id="GO:0008419">
    <property type="term" value="F:RNA lariat debranching enzyme activity"/>
    <property type="evidence" value="ECO:0007669"/>
    <property type="project" value="TreeGrafter"/>
</dbReference>
<feature type="region of interest" description="Disordered" evidence="13">
    <location>
        <begin position="680"/>
        <end position="758"/>
    </location>
</feature>
<keyword evidence="7" id="KW-0479">Metal-binding</keyword>
<evidence type="ECO:0000313" key="15">
    <source>
        <dbReference type="EMBL" id="OBR06201.1"/>
    </source>
</evidence>
<evidence type="ECO:0000256" key="10">
    <source>
        <dbReference type="ARBA" id="ARBA00023004"/>
    </source>
</evidence>
<evidence type="ECO:0000313" key="16">
    <source>
        <dbReference type="Proteomes" id="UP000092177"/>
    </source>
</evidence>
<keyword evidence="6" id="KW-0507">mRNA processing</keyword>
<feature type="region of interest" description="Disordered" evidence="13">
    <location>
        <begin position="912"/>
        <end position="961"/>
    </location>
</feature>
<dbReference type="GO" id="GO:0005634">
    <property type="term" value="C:nucleus"/>
    <property type="evidence" value="ECO:0007669"/>
    <property type="project" value="UniProtKB-SubCell"/>
</dbReference>
<dbReference type="InterPro" id="IPR004843">
    <property type="entry name" value="Calcineurin-like_PHP"/>
</dbReference>
<keyword evidence="12" id="KW-0539">Nucleus</keyword>
<evidence type="ECO:0000256" key="2">
    <source>
        <dbReference type="ARBA" id="ARBA00001947"/>
    </source>
</evidence>
<evidence type="ECO:0000256" key="1">
    <source>
        <dbReference type="ARBA" id="ARBA00001936"/>
    </source>
</evidence>
<feature type="compositionally biased region" description="Basic and acidic residues" evidence="13">
    <location>
        <begin position="715"/>
        <end position="732"/>
    </location>
</feature>
<comment type="cofactor">
    <cofactor evidence="1">
        <name>Mn(2+)</name>
        <dbReference type="ChEBI" id="CHEBI:29035"/>
    </cofactor>
</comment>
<comment type="subcellular location">
    <subcellularLocation>
        <location evidence="4">Nucleus</location>
    </subcellularLocation>
</comment>
<dbReference type="AlphaFoldDB" id="A0A1B7Y2F0"/>